<organism evidence="4 5">
    <name type="scientific">Lithospermum erythrorhizon</name>
    <name type="common">Purple gromwell</name>
    <name type="synonym">Lithospermum officinale var. erythrorhizon</name>
    <dbReference type="NCBI Taxonomy" id="34254"/>
    <lineage>
        <taxon>Eukaryota</taxon>
        <taxon>Viridiplantae</taxon>
        <taxon>Streptophyta</taxon>
        <taxon>Embryophyta</taxon>
        <taxon>Tracheophyta</taxon>
        <taxon>Spermatophyta</taxon>
        <taxon>Magnoliopsida</taxon>
        <taxon>eudicotyledons</taxon>
        <taxon>Gunneridae</taxon>
        <taxon>Pentapetalae</taxon>
        <taxon>asterids</taxon>
        <taxon>lamiids</taxon>
        <taxon>Boraginales</taxon>
        <taxon>Boraginaceae</taxon>
        <taxon>Boraginoideae</taxon>
        <taxon>Lithospermeae</taxon>
        <taxon>Lithospermum</taxon>
    </lineage>
</organism>
<evidence type="ECO:0000256" key="2">
    <source>
        <dbReference type="ARBA" id="ARBA00023163"/>
    </source>
</evidence>
<dbReference type="AlphaFoldDB" id="A0AAV3P1E3"/>
<keyword evidence="5" id="KW-1185">Reference proteome</keyword>
<evidence type="ECO:0000313" key="4">
    <source>
        <dbReference type="EMBL" id="GAA0145507.1"/>
    </source>
</evidence>
<reference evidence="4 5" key="1">
    <citation type="submission" date="2024-01" db="EMBL/GenBank/DDBJ databases">
        <title>The complete chloroplast genome sequence of Lithospermum erythrorhizon: insights into the phylogenetic relationship among Boraginaceae species and the maternal lineages of purple gromwells.</title>
        <authorList>
            <person name="Okada T."/>
            <person name="Watanabe K."/>
        </authorList>
    </citation>
    <scope>NUCLEOTIDE SEQUENCE [LARGE SCALE GENOMIC DNA]</scope>
</reference>
<gene>
    <name evidence="4" type="ORF">LIER_05688</name>
</gene>
<comment type="caution">
    <text evidence="4">The sequence shown here is derived from an EMBL/GenBank/DDBJ whole genome shotgun (WGS) entry which is preliminary data.</text>
</comment>
<protein>
    <submittedName>
        <fullName evidence="4">Uncharacterized protein</fullName>
    </submittedName>
</protein>
<name>A0AAV3P1E3_LITER</name>
<evidence type="ECO:0000313" key="5">
    <source>
        <dbReference type="Proteomes" id="UP001454036"/>
    </source>
</evidence>
<keyword evidence="2" id="KW-0804">Transcription</keyword>
<proteinExistence type="inferred from homology"/>
<dbReference type="Pfam" id="PF03514">
    <property type="entry name" value="GRAS"/>
    <property type="match status" value="1"/>
</dbReference>
<keyword evidence="1" id="KW-0805">Transcription regulation</keyword>
<evidence type="ECO:0000256" key="3">
    <source>
        <dbReference type="PROSITE-ProRule" id="PRU01191"/>
    </source>
</evidence>
<dbReference type="EMBL" id="BAABME010000791">
    <property type="protein sequence ID" value="GAA0145507.1"/>
    <property type="molecule type" value="Genomic_DNA"/>
</dbReference>
<sequence>MLPFPNHHIQSTQKDNELDFERGYKTGVSEQDLQSAVTKWGDIDTFCNEYGFYQDTAADKPIRGPESQSFFLGRHQPTLSESYDLQIFQKQYSHYIDNVGASSDGNEEKKEFLFSSSNLLKHDHTNFKICNEEQPSVSKDGTGVDNPKLSSENIVRLAGERFIDFASHMFIDTNTNVCPYSSNLTRLTEDDKMDVELVQLLFTIVEEVSHKKTDRACRLLSDCRKIASNRRRPVQKAELYFAEALAKKIERETGKIVSNIWEAENPIGPAISPKLNNLNAILACYQRLPFHLLFFSTIDRKVKFLF</sequence>
<accession>A0AAV3P1E3</accession>
<comment type="caution">
    <text evidence="3">Lacks conserved residue(s) required for the propagation of feature annotation.</text>
</comment>
<evidence type="ECO:0000256" key="1">
    <source>
        <dbReference type="ARBA" id="ARBA00023015"/>
    </source>
</evidence>
<dbReference type="PROSITE" id="PS50985">
    <property type="entry name" value="GRAS"/>
    <property type="match status" value="1"/>
</dbReference>
<dbReference type="Proteomes" id="UP001454036">
    <property type="component" value="Unassembled WGS sequence"/>
</dbReference>
<comment type="similarity">
    <text evidence="3">Belongs to the GRAS family.</text>
</comment>
<dbReference type="InterPro" id="IPR005202">
    <property type="entry name" value="TF_GRAS"/>
</dbReference>